<feature type="compositionally biased region" description="Polar residues" evidence="1">
    <location>
        <begin position="13"/>
        <end position="23"/>
    </location>
</feature>
<sequence>MRTPLRGARQAASIRSSTVSQHSTLPPLAVGLAALPFRRYEGMRHAPPSKTRLKQAAKQGKGVDASAARAKRGSRAARPLARSPGLR</sequence>
<feature type="region of interest" description="Disordered" evidence="1">
    <location>
        <begin position="1"/>
        <end position="23"/>
    </location>
</feature>
<name>A0A5C3F142_9BASI</name>
<evidence type="ECO:0000313" key="2">
    <source>
        <dbReference type="EMBL" id="SPO38012.1"/>
    </source>
</evidence>
<gene>
    <name evidence="2" type="ORF">PSFLO_03489</name>
</gene>
<reference evidence="2 3" key="1">
    <citation type="submission" date="2018-03" db="EMBL/GenBank/DDBJ databases">
        <authorList>
            <person name="Guldener U."/>
        </authorList>
    </citation>
    <scope>NUCLEOTIDE SEQUENCE [LARGE SCALE GENOMIC DNA]</scope>
    <source>
        <strain evidence="2 3">DAOM196992</strain>
    </source>
</reference>
<accession>A0A5C3F142</accession>
<dbReference type="AlphaFoldDB" id="A0A5C3F142"/>
<proteinExistence type="predicted"/>
<dbReference type="EMBL" id="OOIP01000008">
    <property type="protein sequence ID" value="SPO38012.1"/>
    <property type="molecule type" value="Genomic_DNA"/>
</dbReference>
<dbReference type="Proteomes" id="UP000323386">
    <property type="component" value="Unassembled WGS sequence"/>
</dbReference>
<keyword evidence="3" id="KW-1185">Reference proteome</keyword>
<evidence type="ECO:0000256" key="1">
    <source>
        <dbReference type="SAM" id="MobiDB-lite"/>
    </source>
</evidence>
<organism evidence="2 3">
    <name type="scientific">Pseudozyma flocculosa</name>
    <dbReference type="NCBI Taxonomy" id="84751"/>
    <lineage>
        <taxon>Eukaryota</taxon>
        <taxon>Fungi</taxon>
        <taxon>Dikarya</taxon>
        <taxon>Basidiomycota</taxon>
        <taxon>Ustilaginomycotina</taxon>
        <taxon>Ustilaginomycetes</taxon>
        <taxon>Ustilaginales</taxon>
        <taxon>Ustilaginaceae</taxon>
        <taxon>Pseudozyma</taxon>
    </lineage>
</organism>
<feature type="region of interest" description="Disordered" evidence="1">
    <location>
        <begin position="43"/>
        <end position="87"/>
    </location>
</feature>
<protein>
    <submittedName>
        <fullName evidence="2">Uncharacterized protein</fullName>
    </submittedName>
</protein>
<evidence type="ECO:0000313" key="3">
    <source>
        <dbReference type="Proteomes" id="UP000323386"/>
    </source>
</evidence>